<dbReference type="Proteomes" id="UP000004641">
    <property type="component" value="Unassembled WGS sequence"/>
</dbReference>
<proteinExistence type="predicted"/>
<name>A0A0H3PS93_ECO5C</name>
<gene>
    <name evidence="1" type="ORF">ECH7EC869_4551</name>
</gene>
<comment type="caution">
    <text evidence="1">The sequence shown here is derived from an EMBL/GenBank/DDBJ whole genome shotgun (WGS) entry which is preliminary data.</text>
</comment>
<dbReference type="AlphaFoldDB" id="A0A0H3PS93"/>
<sequence>MKIENLTEIMGMIDEKKSGREDLHRLSLLDATLKRRIRHKADYFLISYSGV</sequence>
<evidence type="ECO:0000313" key="1">
    <source>
        <dbReference type="EMBL" id="EDU92168.1"/>
    </source>
</evidence>
<dbReference type="EMBL" id="ABHU01000004">
    <property type="protein sequence ID" value="EDU92168.1"/>
    <property type="molecule type" value="Genomic_DNA"/>
</dbReference>
<dbReference type="BioCyc" id="ECOL478008-HMP:G76-485874-MONOMER"/>
<evidence type="ECO:0000313" key="2">
    <source>
        <dbReference type="Proteomes" id="UP000004641"/>
    </source>
</evidence>
<accession>A0A0H3PS93</accession>
<organism evidence="1 2">
    <name type="scientific">Escherichia coli O157:H7 (strain EC869)</name>
    <dbReference type="NCBI Taxonomy" id="478008"/>
    <lineage>
        <taxon>Bacteria</taxon>
        <taxon>Pseudomonadati</taxon>
        <taxon>Pseudomonadota</taxon>
        <taxon>Gammaproteobacteria</taxon>
        <taxon>Enterobacterales</taxon>
        <taxon>Enterobacteriaceae</taxon>
        <taxon>Escherichia</taxon>
    </lineage>
</organism>
<protein>
    <submittedName>
        <fullName evidence="1">Uncharacterized protein</fullName>
    </submittedName>
</protein>
<reference evidence="1 2" key="1">
    <citation type="journal article" date="2011" name="Appl. Environ. Microbiol.">
        <title>Genome signatures of Escherichia coli O157:H7 isolates from the bovine host reservoir.</title>
        <authorList>
            <person name="Eppinger M."/>
            <person name="Mammel M.K."/>
            <person name="Leclerc J.E."/>
            <person name="Ravel J."/>
            <person name="Cebula T.A."/>
        </authorList>
    </citation>
    <scope>NUCLEOTIDE SEQUENCE [LARGE SCALE GENOMIC DNA]</scope>
    <source>
        <strain evidence="1 2">EC869</strain>
    </source>
</reference>